<evidence type="ECO:0000256" key="2">
    <source>
        <dbReference type="SAM" id="Phobius"/>
    </source>
</evidence>
<protein>
    <submittedName>
        <fullName evidence="3">Uncharacterized protein</fullName>
    </submittedName>
</protein>
<evidence type="ECO:0000256" key="1">
    <source>
        <dbReference type="SAM" id="MobiDB-lite"/>
    </source>
</evidence>
<accession>G2KNJ7</accession>
<keyword evidence="4" id="KW-1185">Reference proteome</keyword>
<evidence type="ECO:0000313" key="3">
    <source>
        <dbReference type="EMBL" id="AEP10242.1"/>
    </source>
</evidence>
<dbReference type="HOGENOM" id="CLU_838900_0_0_5"/>
<reference evidence="3 4" key="1">
    <citation type="journal article" date="2011" name="BMC Genomics">
        <title>Genomic insights into an obligate epibiotic bacterial predator: Micavibrio aeruginosavorus ARL-13.</title>
        <authorList>
            <person name="Wang Z."/>
            <person name="Kadouri D."/>
            <person name="Wu M."/>
        </authorList>
    </citation>
    <scope>NUCLEOTIDE SEQUENCE [LARGE SCALE GENOMIC DNA]</scope>
    <source>
        <strain evidence="3 4">ARL-13</strain>
    </source>
</reference>
<dbReference type="KEGG" id="mai:MICA_1933"/>
<name>G2KNJ7_MICAA</name>
<feature type="transmembrane region" description="Helical" evidence="2">
    <location>
        <begin position="207"/>
        <end position="229"/>
    </location>
</feature>
<dbReference type="Proteomes" id="UP000009286">
    <property type="component" value="Chromosome"/>
</dbReference>
<sequence length="331" mass="36130">MAFPTKDTLKKMTRAGATPGASVGADQGPARMRPGMADIIAGEAKDFRTDLSPFLPSEIFGGSLPHIPGTEEEAVWNAASQACGTERVHYCYTVDDGRCWYLAVPSVALASAPDTWCPLAAALPGNSEYWDRETVYLYEQEGMASALRWDPETARMQVYIGAARTLLPRIQSMDANFVTINPDVATIIPWRNRALRTEKLSRATAMVLLYSGLAVSFLAVGVIVLQFLMTGFVKRDLAKVKADSEKLSNDLMINAYGALQSDTIRHMVRIQELLDTLRTIEGTLVRYEVKGGKVEWEALVPKSFSQGVGPIRGTIKPGIEGDGRVRLVGTS</sequence>
<dbReference type="STRING" id="856793.MICA_1933"/>
<feature type="region of interest" description="Disordered" evidence="1">
    <location>
        <begin position="1"/>
        <end position="29"/>
    </location>
</feature>
<dbReference type="OrthoDB" id="9817351at2"/>
<keyword evidence="2" id="KW-0812">Transmembrane</keyword>
<organism evidence="3 4">
    <name type="scientific">Micavibrio aeruginosavorus (strain ARL-13)</name>
    <dbReference type="NCBI Taxonomy" id="856793"/>
    <lineage>
        <taxon>Bacteria</taxon>
        <taxon>Pseudomonadati</taxon>
        <taxon>Bdellovibrionota</taxon>
        <taxon>Bdellovibrionia</taxon>
        <taxon>Bdellovibrionales</taxon>
        <taxon>Pseudobdellovibrionaceae</taxon>
        <taxon>Micavibrio</taxon>
    </lineage>
</organism>
<dbReference type="RefSeq" id="WP_014103465.1">
    <property type="nucleotide sequence ID" value="NC_016026.1"/>
</dbReference>
<dbReference type="AlphaFoldDB" id="G2KNJ7"/>
<dbReference type="EMBL" id="CP002382">
    <property type="protein sequence ID" value="AEP10242.1"/>
    <property type="molecule type" value="Genomic_DNA"/>
</dbReference>
<evidence type="ECO:0000313" key="4">
    <source>
        <dbReference type="Proteomes" id="UP000009286"/>
    </source>
</evidence>
<keyword evidence="2" id="KW-1133">Transmembrane helix</keyword>
<keyword evidence="2" id="KW-0472">Membrane</keyword>
<gene>
    <name evidence="3" type="ordered locus">MICA_1933</name>
</gene>
<proteinExistence type="predicted"/>